<name>A0A817KU06_9BILA</name>
<feature type="transmembrane region" description="Helical" evidence="1">
    <location>
        <begin position="219"/>
        <end position="242"/>
    </location>
</feature>
<evidence type="ECO:0000313" key="3">
    <source>
        <dbReference type="Proteomes" id="UP000663825"/>
    </source>
</evidence>
<protein>
    <submittedName>
        <fullName evidence="2">Uncharacterized protein</fullName>
    </submittedName>
</protein>
<evidence type="ECO:0000313" key="2">
    <source>
        <dbReference type="EMBL" id="CAF3014392.1"/>
    </source>
</evidence>
<dbReference type="Gene3D" id="3.40.50.1010">
    <property type="entry name" value="5'-nuclease"/>
    <property type="match status" value="1"/>
</dbReference>
<comment type="caution">
    <text evidence="2">The sequence shown here is derived from an EMBL/GenBank/DDBJ whole genome shotgun (WGS) entry which is preliminary data.</text>
</comment>
<dbReference type="OrthoDB" id="5951020at2759"/>
<keyword evidence="1" id="KW-0472">Membrane</keyword>
<organism evidence="2 3">
    <name type="scientific">Rotaria socialis</name>
    <dbReference type="NCBI Taxonomy" id="392032"/>
    <lineage>
        <taxon>Eukaryota</taxon>
        <taxon>Metazoa</taxon>
        <taxon>Spiralia</taxon>
        <taxon>Gnathifera</taxon>
        <taxon>Rotifera</taxon>
        <taxon>Eurotatoria</taxon>
        <taxon>Bdelloidea</taxon>
        <taxon>Philodinida</taxon>
        <taxon>Philodinidae</taxon>
        <taxon>Rotaria</taxon>
    </lineage>
</organism>
<dbReference type="EMBL" id="CAJNXB010000062">
    <property type="protein sequence ID" value="CAF3014392.1"/>
    <property type="molecule type" value="Genomic_DNA"/>
</dbReference>
<accession>A0A817KU06</accession>
<gene>
    <name evidence="2" type="ORF">TIS948_LOCUS2115</name>
</gene>
<evidence type="ECO:0000256" key="1">
    <source>
        <dbReference type="SAM" id="Phobius"/>
    </source>
</evidence>
<dbReference type="AlphaFoldDB" id="A0A817KU06"/>
<sequence>MKRTSVRNSPKVSRSAGEIHIVVDNSNLFIGSQNGQGINQQQDTSVRINVGNLVAIIEQDKNSKDIKTRLVGGSTPPRTSRVWNEWEKCNYTCLLGDRSILNREVFLDDMLHSQIQNLILRNNSHQGNVQQRLVLITGDGNANDNRTNFPDIVNIALNYGWTVELWSWEISMNKKFSDIQRRNPSKMSINYLDQYRSKITFKQKQQQQQQKINNQLNSWISPASIFVLCLGIFLCFFLIYWWNYIS</sequence>
<proteinExistence type="predicted"/>
<dbReference type="Proteomes" id="UP000663825">
    <property type="component" value="Unassembled WGS sequence"/>
</dbReference>
<keyword evidence="1" id="KW-1133">Transmembrane helix</keyword>
<reference evidence="2" key="1">
    <citation type="submission" date="2021-02" db="EMBL/GenBank/DDBJ databases">
        <authorList>
            <person name="Nowell W R."/>
        </authorList>
    </citation>
    <scope>NUCLEOTIDE SEQUENCE</scope>
</reference>
<keyword evidence="1" id="KW-0812">Transmembrane</keyword>